<sequence length="75" mass="8924">MKTETQRINVQFSKEKYELIEHLAELENVSLSEKVRQLIESALENAEDMNLMMIAEKRLSKYNRKNVLKKEDIIK</sequence>
<protein>
    <recommendedName>
        <fullName evidence="3">Ribbon-helix-helix protein, CopG family</fullName>
    </recommendedName>
</protein>
<accession>A0A350HBR4</accession>
<dbReference type="InterPro" id="IPR010985">
    <property type="entry name" value="Ribbon_hlx_hlx"/>
</dbReference>
<dbReference type="EMBL" id="DMZY01000216">
    <property type="protein sequence ID" value="HAV92980.1"/>
    <property type="molecule type" value="Genomic_DNA"/>
</dbReference>
<evidence type="ECO:0008006" key="3">
    <source>
        <dbReference type="Google" id="ProtNLM"/>
    </source>
</evidence>
<dbReference type="SUPFAM" id="SSF47598">
    <property type="entry name" value="Ribbon-helix-helix"/>
    <property type="match status" value="1"/>
</dbReference>
<organism evidence="1 2">
    <name type="scientific">candidate division WOR-3 bacterium</name>
    <dbReference type="NCBI Taxonomy" id="2052148"/>
    <lineage>
        <taxon>Bacteria</taxon>
        <taxon>Bacteria division WOR-3</taxon>
    </lineage>
</organism>
<proteinExistence type="predicted"/>
<evidence type="ECO:0000313" key="2">
    <source>
        <dbReference type="Proteomes" id="UP000264062"/>
    </source>
</evidence>
<name>A0A350HBR4_UNCW3</name>
<comment type="caution">
    <text evidence="1">The sequence shown here is derived from an EMBL/GenBank/DDBJ whole genome shotgun (WGS) entry which is preliminary data.</text>
</comment>
<dbReference type="Proteomes" id="UP000264062">
    <property type="component" value="Unassembled WGS sequence"/>
</dbReference>
<gene>
    <name evidence="1" type="ORF">DCW38_07375</name>
</gene>
<dbReference type="AlphaFoldDB" id="A0A350HBR4"/>
<dbReference type="Pfam" id="PF19807">
    <property type="entry name" value="DUF6290"/>
    <property type="match status" value="1"/>
</dbReference>
<dbReference type="InterPro" id="IPR046257">
    <property type="entry name" value="DUF6290"/>
</dbReference>
<dbReference type="GO" id="GO:0006355">
    <property type="term" value="P:regulation of DNA-templated transcription"/>
    <property type="evidence" value="ECO:0007669"/>
    <property type="project" value="InterPro"/>
</dbReference>
<reference evidence="1 2" key="1">
    <citation type="journal article" date="2018" name="Nat. Biotechnol.">
        <title>A standardized bacterial taxonomy based on genome phylogeny substantially revises the tree of life.</title>
        <authorList>
            <person name="Parks D.H."/>
            <person name="Chuvochina M."/>
            <person name="Waite D.W."/>
            <person name="Rinke C."/>
            <person name="Skarshewski A."/>
            <person name="Chaumeil P.A."/>
            <person name="Hugenholtz P."/>
        </authorList>
    </citation>
    <scope>NUCLEOTIDE SEQUENCE [LARGE SCALE GENOMIC DNA]</scope>
    <source>
        <strain evidence="1">UBA9956</strain>
    </source>
</reference>
<evidence type="ECO:0000313" key="1">
    <source>
        <dbReference type="EMBL" id="HAV92980.1"/>
    </source>
</evidence>